<evidence type="ECO:0000256" key="7">
    <source>
        <dbReference type="ARBA" id="ARBA00022801"/>
    </source>
</evidence>
<comment type="caution">
    <text evidence="9">The sequence shown here is derived from an EMBL/GenBank/DDBJ whole genome shotgun (WGS) entry which is preliminary data.</text>
</comment>
<dbReference type="PANTHER" id="PTHR11845">
    <property type="entry name" value="5'-DEOXYNUCLEOTIDASE HDDC2"/>
    <property type="match status" value="1"/>
</dbReference>
<comment type="subunit">
    <text evidence="4">Homodimer.</text>
</comment>
<comment type="catalytic activity">
    <reaction evidence="1">
        <text>a 2'-deoxyribonucleoside 5'-phosphate + H2O = a 2'-deoxyribonucleoside + phosphate</text>
        <dbReference type="Rhea" id="RHEA:36167"/>
        <dbReference type="ChEBI" id="CHEBI:15377"/>
        <dbReference type="ChEBI" id="CHEBI:18274"/>
        <dbReference type="ChEBI" id="CHEBI:43474"/>
        <dbReference type="ChEBI" id="CHEBI:65317"/>
        <dbReference type="EC" id="3.1.3.89"/>
    </reaction>
</comment>
<dbReference type="InterPro" id="IPR006674">
    <property type="entry name" value="HD_domain"/>
</dbReference>
<evidence type="ECO:0000259" key="8">
    <source>
        <dbReference type="PROSITE" id="PS51831"/>
    </source>
</evidence>
<protein>
    <recommendedName>
        <fullName evidence="5">5'-deoxynucleotidase</fullName>
        <ecNumber evidence="5">3.1.3.89</ecNumber>
    </recommendedName>
</protein>
<evidence type="ECO:0000256" key="3">
    <source>
        <dbReference type="ARBA" id="ARBA00001941"/>
    </source>
</evidence>
<dbReference type="Pfam" id="PF13023">
    <property type="entry name" value="HD_3"/>
    <property type="match status" value="1"/>
</dbReference>
<evidence type="ECO:0000313" key="10">
    <source>
        <dbReference type="Proteomes" id="UP000240569"/>
    </source>
</evidence>
<dbReference type="EMBL" id="NEXD01000019">
    <property type="protein sequence ID" value="PSN85847.1"/>
    <property type="molecule type" value="Genomic_DNA"/>
</dbReference>
<comment type="cofactor">
    <cofactor evidence="3">
        <name>Co(2+)</name>
        <dbReference type="ChEBI" id="CHEBI:48828"/>
    </cofactor>
</comment>
<dbReference type="EC" id="3.1.3.89" evidence="5"/>
<dbReference type="AlphaFoldDB" id="A0A2R6AHK2"/>
<dbReference type="GO" id="GO:0005737">
    <property type="term" value="C:cytoplasm"/>
    <property type="evidence" value="ECO:0007669"/>
    <property type="project" value="TreeGrafter"/>
</dbReference>
<evidence type="ECO:0000256" key="1">
    <source>
        <dbReference type="ARBA" id="ARBA00001638"/>
    </source>
</evidence>
<dbReference type="SUPFAM" id="SSF109604">
    <property type="entry name" value="HD-domain/PDEase-like"/>
    <property type="match status" value="1"/>
</dbReference>
<name>A0A2R6AHK2_9ARCH</name>
<evidence type="ECO:0000256" key="6">
    <source>
        <dbReference type="ARBA" id="ARBA00022723"/>
    </source>
</evidence>
<dbReference type="PANTHER" id="PTHR11845:SF13">
    <property type="entry name" value="5'-DEOXYNUCLEOTIDASE HDDC2"/>
    <property type="match status" value="1"/>
</dbReference>
<keyword evidence="6" id="KW-0479">Metal-binding</keyword>
<dbReference type="Gene3D" id="1.10.3210.10">
    <property type="entry name" value="Hypothetical protein af1432"/>
    <property type="match status" value="1"/>
</dbReference>
<feature type="domain" description="HD" evidence="8">
    <location>
        <begin position="35"/>
        <end position="142"/>
    </location>
</feature>
<reference evidence="9 10" key="1">
    <citation type="submission" date="2017-04" db="EMBL/GenBank/DDBJ databases">
        <title>Novel microbial lineages endemic to geothermal iron-oxide mats fill important gaps in the evolutionary history of Archaea.</title>
        <authorList>
            <person name="Jay Z.J."/>
            <person name="Beam J.P."/>
            <person name="Dlakic M."/>
            <person name="Rusch D.B."/>
            <person name="Kozubal M.A."/>
            <person name="Inskeep W.P."/>
        </authorList>
    </citation>
    <scope>NUCLEOTIDE SEQUENCE [LARGE SCALE GENOMIC DNA]</scope>
    <source>
        <strain evidence="9">BE_D</strain>
    </source>
</reference>
<organism evidence="9 10">
    <name type="scientific">Candidatus Marsarchaeota G1 archaeon BE_D</name>
    <dbReference type="NCBI Taxonomy" id="1978156"/>
    <lineage>
        <taxon>Archaea</taxon>
        <taxon>Candidatus Marsarchaeota</taxon>
        <taxon>Candidatus Marsarchaeota group 1</taxon>
    </lineage>
</organism>
<evidence type="ECO:0000256" key="2">
    <source>
        <dbReference type="ARBA" id="ARBA00001936"/>
    </source>
</evidence>
<comment type="cofactor">
    <cofactor evidence="2">
        <name>Mn(2+)</name>
        <dbReference type="ChEBI" id="CHEBI:29035"/>
    </cofactor>
</comment>
<dbReference type="PROSITE" id="PS51831">
    <property type="entry name" value="HD"/>
    <property type="match status" value="1"/>
</dbReference>
<gene>
    <name evidence="9" type="ORF">B9Q02_04655</name>
</gene>
<dbReference type="GO" id="GO:0002953">
    <property type="term" value="F:5'-deoxynucleotidase activity"/>
    <property type="evidence" value="ECO:0007669"/>
    <property type="project" value="UniProtKB-EC"/>
</dbReference>
<proteinExistence type="predicted"/>
<dbReference type="InterPro" id="IPR003607">
    <property type="entry name" value="HD/PDEase_dom"/>
</dbReference>
<dbReference type="SMART" id="SM00471">
    <property type="entry name" value="HDc"/>
    <property type="match status" value="1"/>
</dbReference>
<keyword evidence="7" id="KW-0378">Hydrolase</keyword>
<dbReference type="GO" id="GO:0046872">
    <property type="term" value="F:metal ion binding"/>
    <property type="evidence" value="ECO:0007669"/>
    <property type="project" value="UniProtKB-KW"/>
</dbReference>
<dbReference type="InterPro" id="IPR039356">
    <property type="entry name" value="YfbR/HDDC2"/>
</dbReference>
<evidence type="ECO:0000313" key="9">
    <source>
        <dbReference type="EMBL" id="PSN85847.1"/>
    </source>
</evidence>
<evidence type="ECO:0000256" key="5">
    <source>
        <dbReference type="ARBA" id="ARBA00012964"/>
    </source>
</evidence>
<sequence length="190" mass="22230">MRERKSYASFLYAAGRLKKVKRTGWIVRHLPDESVADHTFRTALLAMLLSDLIDSAIDKERVLRMALIHDLAECYVGDWDLETTNTIGKEVKKRVEETAIKKVLSFLPAQIASRYYHTWKEFEENSSKEAKIVHLADKLEAVMQAFELSKFGYSKSVKREFERNLESLELTQELKALLQVFMEEIKRWEK</sequence>
<dbReference type="CDD" id="cd00077">
    <property type="entry name" value="HDc"/>
    <property type="match status" value="1"/>
</dbReference>
<accession>A0A2R6AHK2</accession>
<dbReference type="Proteomes" id="UP000240569">
    <property type="component" value="Unassembled WGS sequence"/>
</dbReference>
<evidence type="ECO:0000256" key="4">
    <source>
        <dbReference type="ARBA" id="ARBA00011738"/>
    </source>
</evidence>